<evidence type="ECO:0000259" key="10">
    <source>
        <dbReference type="PROSITE" id="PS50003"/>
    </source>
</evidence>
<dbReference type="PROSITE" id="PS50178">
    <property type="entry name" value="ZF_FYVE"/>
    <property type="match status" value="1"/>
</dbReference>
<dbReference type="Proteomes" id="UP001216638">
    <property type="component" value="Chromosome 7"/>
</dbReference>
<feature type="domain" description="DH" evidence="11">
    <location>
        <begin position="73"/>
        <end position="285"/>
    </location>
</feature>
<feature type="region of interest" description="Disordered" evidence="9">
    <location>
        <begin position="708"/>
        <end position="759"/>
    </location>
</feature>
<feature type="region of interest" description="Disordered" evidence="9">
    <location>
        <begin position="602"/>
        <end position="655"/>
    </location>
</feature>
<evidence type="ECO:0000256" key="6">
    <source>
        <dbReference type="ARBA" id="ARBA00022833"/>
    </source>
</evidence>
<dbReference type="GO" id="GO:0005085">
    <property type="term" value="F:guanyl-nucleotide exchange factor activity"/>
    <property type="evidence" value="ECO:0007669"/>
    <property type="project" value="UniProtKB-KW"/>
</dbReference>
<keyword evidence="6" id="KW-0862">Zinc</keyword>
<dbReference type="InterPro" id="IPR000306">
    <property type="entry name" value="Znf_FYVE"/>
</dbReference>
<dbReference type="PANTHER" id="PTHR12673:SF270">
    <property type="entry name" value="FYVE-TYPE DOMAIN-CONTAINING PROTEIN"/>
    <property type="match status" value="1"/>
</dbReference>
<feature type="domain" description="FYVE-type" evidence="12">
    <location>
        <begin position="531"/>
        <end position="594"/>
    </location>
</feature>
<feature type="domain" description="PH" evidence="10">
    <location>
        <begin position="315"/>
        <end position="452"/>
    </location>
</feature>
<organism evidence="13 14">
    <name type="scientific">Malassezia brasiliensis</name>
    <dbReference type="NCBI Taxonomy" id="1821822"/>
    <lineage>
        <taxon>Eukaryota</taxon>
        <taxon>Fungi</taxon>
        <taxon>Dikarya</taxon>
        <taxon>Basidiomycota</taxon>
        <taxon>Ustilaginomycotina</taxon>
        <taxon>Malasseziomycetes</taxon>
        <taxon>Malasseziales</taxon>
        <taxon>Malasseziaceae</taxon>
        <taxon>Malassezia</taxon>
    </lineage>
</organism>
<dbReference type="SMART" id="SM00325">
    <property type="entry name" value="RhoGEF"/>
    <property type="match status" value="1"/>
</dbReference>
<keyword evidence="2" id="KW-0963">Cytoplasm</keyword>
<keyword evidence="5 8" id="KW-0863">Zinc-finger</keyword>
<dbReference type="Gene3D" id="2.30.29.30">
    <property type="entry name" value="Pleckstrin-homology domain (PH domain)/Phosphotyrosine-binding domain (PTB)"/>
    <property type="match status" value="1"/>
</dbReference>
<dbReference type="Gene3D" id="1.20.900.10">
    <property type="entry name" value="Dbl homology (DH) domain"/>
    <property type="match status" value="1"/>
</dbReference>
<dbReference type="Pfam" id="PF00621">
    <property type="entry name" value="RhoGEF"/>
    <property type="match status" value="1"/>
</dbReference>
<protein>
    <recommendedName>
        <fullName evidence="15">FYVE, RhoGEF and PH domain-containing protein 6</fullName>
    </recommendedName>
</protein>
<dbReference type="CDD" id="cd00160">
    <property type="entry name" value="RhoGEF"/>
    <property type="match status" value="1"/>
</dbReference>
<sequence length="779" mass="83400">MSIGASSVRPRSQTASVRPRSKYLLLSSLERRTSLHADDLHRVLAWADERAGAPGASGTPPPSGLDMERQMERRRRVALELYESEKRYVAGLTALDTLYYTPLLRALDRDAIVSRGTLNRLFANFVDILQLSRELLCRLEERVGDPAALVAAAAAPAAPAGAAPEWDPWCDLLGDLLVPIAPFFKMYTLFMQNFAGAMQCLADERATNERFAAFLQRAEADAAACGGGAELGLQAQLLTLVQRVPRYRLLLQQLLHHTPTWHADHAPLRRTYELVDATAAAINEHVRQQELTLVALSLQRALVGLDEPLVVPGRRLLRHGTLLKTRRKDIQPRHVYLFSDCLLVTSAAHVRAERGADDETPWSLMAGGASLYLTHKLPLAACTVVAYDEPVPMCAGLPQSRSMPDLSTGAGGAAVPLRHRFDVHSPQCSFSLYAASADAKHAWITAIREAHADHLAAMRSLRKTRDAATPPRRASSSSSTSSSGLSQLSELDAAPATPRAASRPRTPVSDGATPRAVPVLAHYHPPVWVPDSVAAQCTRCAEPFTLWRRRHHCRLCGHVFCATCSAGAVRVPSAAPGGRGARARACVACYAYACRAAPALEPPAAPDERDAAPPTTPRVSTATTPAVRLVLGPAPPDDPPCPLTTPPACATPVARRRPARRWSIVSVPRSAGAPDGAPPCHVHASTAGTLTLELHERAAPATVAAPARRAMGPPLPPLPPSPPSPTPAPPSPPVRRARSAGAYVCGTPPPPSPAAPRSHAAQWLYTVLHRPSPSALRTP</sequence>
<dbReference type="GO" id="GO:0005856">
    <property type="term" value="C:cytoskeleton"/>
    <property type="evidence" value="ECO:0007669"/>
    <property type="project" value="UniProtKB-SubCell"/>
</dbReference>
<feature type="compositionally biased region" description="Pro residues" evidence="9">
    <location>
        <begin position="713"/>
        <end position="733"/>
    </location>
</feature>
<dbReference type="InterPro" id="IPR001849">
    <property type="entry name" value="PH_domain"/>
</dbReference>
<evidence type="ECO:0008006" key="15">
    <source>
        <dbReference type="Google" id="ProtNLM"/>
    </source>
</evidence>
<dbReference type="Gene3D" id="3.30.40.10">
    <property type="entry name" value="Zinc/RING finger domain, C3HC4 (zinc finger)"/>
    <property type="match status" value="1"/>
</dbReference>
<evidence type="ECO:0000256" key="2">
    <source>
        <dbReference type="ARBA" id="ARBA00022490"/>
    </source>
</evidence>
<comment type="subcellular location">
    <subcellularLocation>
        <location evidence="1">Cytoplasm</location>
        <location evidence="1">Cytoskeleton</location>
    </subcellularLocation>
</comment>
<keyword evidence="7" id="KW-0206">Cytoskeleton</keyword>
<dbReference type="PROSITE" id="PS50003">
    <property type="entry name" value="PH_DOMAIN"/>
    <property type="match status" value="1"/>
</dbReference>
<dbReference type="InterPro" id="IPR000219">
    <property type="entry name" value="DH_dom"/>
</dbReference>
<dbReference type="InterPro" id="IPR051092">
    <property type="entry name" value="FYVE_RhoGEF_PH"/>
</dbReference>
<evidence type="ECO:0000313" key="13">
    <source>
        <dbReference type="EMBL" id="WFC97271.1"/>
    </source>
</evidence>
<dbReference type="InterPro" id="IPR011993">
    <property type="entry name" value="PH-like_dom_sf"/>
</dbReference>
<feature type="compositionally biased region" description="Low complexity" evidence="9">
    <location>
        <begin position="475"/>
        <end position="507"/>
    </location>
</feature>
<dbReference type="AlphaFoldDB" id="A0AAF0DYH9"/>
<dbReference type="SUPFAM" id="SSF57903">
    <property type="entry name" value="FYVE/PHD zinc finger"/>
    <property type="match status" value="1"/>
</dbReference>
<dbReference type="PROSITE" id="PS50010">
    <property type="entry name" value="DH_2"/>
    <property type="match status" value="1"/>
</dbReference>
<dbReference type="SUPFAM" id="SSF48065">
    <property type="entry name" value="DBL homology domain (DH-domain)"/>
    <property type="match status" value="1"/>
</dbReference>
<evidence type="ECO:0000256" key="1">
    <source>
        <dbReference type="ARBA" id="ARBA00004245"/>
    </source>
</evidence>
<evidence type="ECO:0000256" key="7">
    <source>
        <dbReference type="ARBA" id="ARBA00023212"/>
    </source>
</evidence>
<dbReference type="InterPro" id="IPR011011">
    <property type="entry name" value="Znf_FYVE_PHD"/>
</dbReference>
<evidence type="ECO:0000256" key="5">
    <source>
        <dbReference type="ARBA" id="ARBA00022771"/>
    </source>
</evidence>
<dbReference type="SMART" id="SM00233">
    <property type="entry name" value="PH"/>
    <property type="match status" value="1"/>
</dbReference>
<feature type="compositionally biased region" description="Pro residues" evidence="9">
    <location>
        <begin position="633"/>
        <end position="645"/>
    </location>
</feature>
<evidence type="ECO:0000313" key="14">
    <source>
        <dbReference type="Proteomes" id="UP001216638"/>
    </source>
</evidence>
<evidence type="ECO:0000259" key="12">
    <source>
        <dbReference type="PROSITE" id="PS50178"/>
    </source>
</evidence>
<reference evidence="13" key="1">
    <citation type="submission" date="2023-03" db="EMBL/GenBank/DDBJ databases">
        <title>Mating type loci evolution in Malassezia.</title>
        <authorList>
            <person name="Coelho M.A."/>
        </authorList>
    </citation>
    <scope>NUCLEOTIDE SEQUENCE</scope>
    <source>
        <strain evidence="13">CBS 14135</strain>
    </source>
</reference>
<dbReference type="InterPro" id="IPR017455">
    <property type="entry name" value="Znf_FYVE-rel"/>
</dbReference>
<dbReference type="GO" id="GO:0008270">
    <property type="term" value="F:zinc ion binding"/>
    <property type="evidence" value="ECO:0007669"/>
    <property type="project" value="UniProtKB-KW"/>
</dbReference>
<evidence type="ECO:0000256" key="9">
    <source>
        <dbReference type="SAM" id="MobiDB-lite"/>
    </source>
</evidence>
<dbReference type="SMART" id="SM00064">
    <property type="entry name" value="FYVE"/>
    <property type="match status" value="1"/>
</dbReference>
<keyword evidence="14" id="KW-1185">Reference proteome</keyword>
<keyword evidence="3" id="KW-0344">Guanine-nucleotide releasing factor</keyword>
<keyword evidence="4" id="KW-0479">Metal-binding</keyword>
<feature type="region of interest" description="Disordered" evidence="9">
    <location>
        <begin position="51"/>
        <end position="70"/>
    </location>
</feature>
<gene>
    <name evidence="13" type="ORF">MBRA1_003938</name>
</gene>
<evidence type="ECO:0000256" key="4">
    <source>
        <dbReference type="ARBA" id="ARBA00022723"/>
    </source>
</evidence>
<name>A0AAF0DYH9_9BASI</name>
<evidence type="ECO:0000259" key="11">
    <source>
        <dbReference type="PROSITE" id="PS50010"/>
    </source>
</evidence>
<evidence type="ECO:0000256" key="8">
    <source>
        <dbReference type="PROSITE-ProRule" id="PRU00091"/>
    </source>
</evidence>
<dbReference type="InterPro" id="IPR035899">
    <property type="entry name" value="DBL_dom_sf"/>
</dbReference>
<accession>A0AAF0DYH9</accession>
<dbReference type="EMBL" id="CP119957">
    <property type="protein sequence ID" value="WFC97271.1"/>
    <property type="molecule type" value="Genomic_DNA"/>
</dbReference>
<evidence type="ECO:0000256" key="3">
    <source>
        <dbReference type="ARBA" id="ARBA00022658"/>
    </source>
</evidence>
<dbReference type="PANTHER" id="PTHR12673">
    <property type="entry name" value="FACIOGENITAL DYSPLASIA PROTEIN"/>
    <property type="match status" value="1"/>
</dbReference>
<proteinExistence type="predicted"/>
<dbReference type="GO" id="GO:0005737">
    <property type="term" value="C:cytoplasm"/>
    <property type="evidence" value="ECO:0007669"/>
    <property type="project" value="TreeGrafter"/>
</dbReference>
<dbReference type="Pfam" id="PF01363">
    <property type="entry name" value="FYVE"/>
    <property type="match status" value="1"/>
</dbReference>
<feature type="region of interest" description="Disordered" evidence="9">
    <location>
        <begin position="463"/>
        <end position="513"/>
    </location>
</feature>
<dbReference type="InterPro" id="IPR013083">
    <property type="entry name" value="Znf_RING/FYVE/PHD"/>
</dbReference>
<dbReference type="SUPFAM" id="SSF50729">
    <property type="entry name" value="PH domain-like"/>
    <property type="match status" value="1"/>
</dbReference>